<dbReference type="SUPFAM" id="SSF48371">
    <property type="entry name" value="ARM repeat"/>
    <property type="match status" value="1"/>
</dbReference>
<gene>
    <name evidence="2" type="ORF">RIMI_LOCUS18464738</name>
</gene>
<reference evidence="2" key="1">
    <citation type="submission" date="2023-07" db="EMBL/GenBank/DDBJ databases">
        <authorList>
            <person name="Stuckert A."/>
        </authorList>
    </citation>
    <scope>NUCLEOTIDE SEQUENCE</scope>
</reference>
<dbReference type="Proteomes" id="UP001176940">
    <property type="component" value="Unassembled WGS sequence"/>
</dbReference>
<dbReference type="InterPro" id="IPR035309">
    <property type="entry name" value="PSME4"/>
</dbReference>
<sequence length="338" mass="38862">MVFYNLFMFLNNEETVQSIRWLVLQLMADEQLEVREMAATTLSGLLQCNFLKMDAAMQAHIEKLCKTRLPKKRKRELSESVDMIPSGDLVRRHAGVLGLSACILSSPYDVPTWMPQLLMDLSVHLNDPQPIEQQRYIWHRFMWSIYGAIMNEQRNLNTTQPRYRCDKGYPISQGAILITSHRLSHLRGVRVPSHYNISIATTVRFVTFQRYRYDIAVSDTQQRSGILLRIFYACNQGKHRVTKRGPALSYPMFTLVTQGPRHRWSMESCLCDSSPATTLRFTYDHGQVISLVVIVVMSESLRIRGYLDSYSGYRIAGSVTWILGELPVVSRSAPQLHV</sequence>
<dbReference type="InterPro" id="IPR016024">
    <property type="entry name" value="ARM-type_fold"/>
</dbReference>
<evidence type="ECO:0000313" key="3">
    <source>
        <dbReference type="Proteomes" id="UP001176940"/>
    </source>
</evidence>
<dbReference type="Pfam" id="PF11919">
    <property type="entry name" value="PSME4_C"/>
    <property type="match status" value="1"/>
</dbReference>
<keyword evidence="3" id="KW-1185">Reference proteome</keyword>
<feature type="domain" description="Proteasome activator complex subunit 4 C-terminal" evidence="1">
    <location>
        <begin position="90"/>
        <end position="133"/>
    </location>
</feature>
<dbReference type="EMBL" id="CAUEEQ010056399">
    <property type="protein sequence ID" value="CAJ0962988.1"/>
    <property type="molecule type" value="Genomic_DNA"/>
</dbReference>
<dbReference type="PANTHER" id="PTHR32170">
    <property type="entry name" value="PROTEASOME ACTIVATOR COMPLEX SUBUNIT 4"/>
    <property type="match status" value="1"/>
</dbReference>
<name>A0ABN9M9Z7_9NEOB</name>
<dbReference type="InterPro" id="IPR021843">
    <property type="entry name" value="PSME4_C"/>
</dbReference>
<comment type="caution">
    <text evidence="2">The sequence shown here is derived from an EMBL/GenBank/DDBJ whole genome shotgun (WGS) entry which is preliminary data.</text>
</comment>
<evidence type="ECO:0000259" key="1">
    <source>
        <dbReference type="Pfam" id="PF11919"/>
    </source>
</evidence>
<organism evidence="2 3">
    <name type="scientific">Ranitomeya imitator</name>
    <name type="common">mimic poison frog</name>
    <dbReference type="NCBI Taxonomy" id="111125"/>
    <lineage>
        <taxon>Eukaryota</taxon>
        <taxon>Metazoa</taxon>
        <taxon>Chordata</taxon>
        <taxon>Craniata</taxon>
        <taxon>Vertebrata</taxon>
        <taxon>Euteleostomi</taxon>
        <taxon>Amphibia</taxon>
        <taxon>Batrachia</taxon>
        <taxon>Anura</taxon>
        <taxon>Neobatrachia</taxon>
        <taxon>Hyloidea</taxon>
        <taxon>Dendrobatidae</taxon>
        <taxon>Dendrobatinae</taxon>
        <taxon>Ranitomeya</taxon>
    </lineage>
</organism>
<dbReference type="PANTHER" id="PTHR32170:SF3">
    <property type="entry name" value="PROTEASOME ACTIVATOR COMPLEX SUBUNIT 4"/>
    <property type="match status" value="1"/>
</dbReference>
<accession>A0ABN9M9Z7</accession>
<protein>
    <recommendedName>
        <fullName evidence="1">Proteasome activator complex subunit 4 C-terminal domain-containing protein</fullName>
    </recommendedName>
</protein>
<proteinExistence type="predicted"/>
<evidence type="ECO:0000313" key="2">
    <source>
        <dbReference type="EMBL" id="CAJ0962988.1"/>
    </source>
</evidence>